<accession>A0A8K1LC37</accession>
<gene>
    <name evidence="1" type="ORF">HGM15179_018480</name>
</gene>
<keyword evidence="2" id="KW-1185">Reference proteome</keyword>
<comment type="caution">
    <text evidence="1">The sequence shown here is derived from an EMBL/GenBank/DDBJ whole genome shotgun (WGS) entry which is preliminary data.</text>
</comment>
<dbReference type="AlphaFoldDB" id="A0A8K1LC37"/>
<dbReference type="EMBL" id="SWJQ01001289">
    <property type="protein sequence ID" value="TRZ08628.1"/>
    <property type="molecule type" value="Genomic_DNA"/>
</dbReference>
<name>A0A8K1LC37_9PASS</name>
<proteinExistence type="predicted"/>
<dbReference type="OrthoDB" id="10401293at2759"/>
<reference evidence="1" key="1">
    <citation type="submission" date="2019-04" db="EMBL/GenBank/DDBJ databases">
        <title>Genome assembly of Zosterops borbonicus 15179.</title>
        <authorList>
            <person name="Leroy T."/>
            <person name="Anselmetti Y."/>
            <person name="Tilak M.-K."/>
            <person name="Nabholz B."/>
        </authorList>
    </citation>
    <scope>NUCLEOTIDE SEQUENCE</scope>
    <source>
        <strain evidence="1">HGM_15179</strain>
        <tissue evidence="1">Muscle</tissue>
    </source>
</reference>
<protein>
    <submittedName>
        <fullName evidence="1">Uncharacterized protein</fullName>
    </submittedName>
</protein>
<evidence type="ECO:0000313" key="2">
    <source>
        <dbReference type="Proteomes" id="UP000796761"/>
    </source>
</evidence>
<evidence type="ECO:0000313" key="1">
    <source>
        <dbReference type="EMBL" id="TRZ08628.1"/>
    </source>
</evidence>
<organism evidence="1 2">
    <name type="scientific">Zosterops borbonicus</name>
    <dbReference type="NCBI Taxonomy" id="364589"/>
    <lineage>
        <taxon>Eukaryota</taxon>
        <taxon>Metazoa</taxon>
        <taxon>Chordata</taxon>
        <taxon>Craniata</taxon>
        <taxon>Vertebrata</taxon>
        <taxon>Euteleostomi</taxon>
        <taxon>Archelosauria</taxon>
        <taxon>Archosauria</taxon>
        <taxon>Dinosauria</taxon>
        <taxon>Saurischia</taxon>
        <taxon>Theropoda</taxon>
        <taxon>Coelurosauria</taxon>
        <taxon>Aves</taxon>
        <taxon>Neognathae</taxon>
        <taxon>Neoaves</taxon>
        <taxon>Telluraves</taxon>
        <taxon>Australaves</taxon>
        <taxon>Passeriformes</taxon>
        <taxon>Sylvioidea</taxon>
        <taxon>Zosteropidae</taxon>
        <taxon>Zosterops</taxon>
    </lineage>
</organism>
<dbReference type="Proteomes" id="UP000796761">
    <property type="component" value="Unassembled WGS sequence"/>
</dbReference>
<sequence length="102" mass="11626">MGYFLSNLLKSFEYVYNLERSFHSQGPSEYSNFMATMHFEDNQESVGSVASKVGNYESMDHGLMQTHVSAVVESLKEEMREEIRDNSFHVAPVKTRGPNIKA</sequence>